<dbReference type="PRINTS" id="PR00463">
    <property type="entry name" value="EP450I"/>
</dbReference>
<dbReference type="GO" id="GO:0020037">
    <property type="term" value="F:heme binding"/>
    <property type="evidence" value="ECO:0007669"/>
    <property type="project" value="InterPro"/>
</dbReference>
<evidence type="ECO:0000256" key="12">
    <source>
        <dbReference type="RuleBase" id="RU000461"/>
    </source>
</evidence>
<evidence type="ECO:0000256" key="10">
    <source>
        <dbReference type="ARBA" id="ARBA00023136"/>
    </source>
</evidence>
<sequence>MAAGFAVAADVFWSAIIVGICILLTRIWHVMWLKPRRIRSMLLKQGIRGPKPRFFYGNTQEMKNIQSNISNTHLQPRPIDAISHSAWVRSMLPYFQQWAQQYGPVYMYSTMNKQHLYVDHPELIKAMNLHNSLDLGRPRYLSKPMAPLFGNGIIRANGPHWAHQRKLIAPEFFLNKAKHMLEVMEESTIAMIKKWQTKIENNGRVADVSVEKELKGVAADIISKVCFGSSYFQGKQIFAKSAALQEALSKPSSLFGLSNFRFLPTKSNREIWRLQKEVETMILQIVNERREKSKGSNKPEEDLLQAILENATNRDTHLQATANINSIIVDNCKNIYFAGHETTALTASWCLLLLALHPEWQERVRAEIAEICGDNLNDCLLDLDKLRQLKTLNMVIQETLRLYGPAVIAAREAFADIKLGDMTIPKGTNIWILITALHRDPENWGPDANEFKPERFAGGIAEACKYPQSYIPFGFGNRLCIGQTFAYLQLKILLSLILSNFCFALSPEYCHSPKYNMLLVPEHGIRLLVSKVNGY</sequence>
<keyword evidence="15" id="KW-1185">Reference proteome</keyword>
<dbReference type="InterPro" id="IPR001128">
    <property type="entry name" value="Cyt_P450"/>
</dbReference>
<proteinExistence type="inferred from homology"/>
<evidence type="ECO:0000256" key="6">
    <source>
        <dbReference type="ARBA" id="ARBA00022989"/>
    </source>
</evidence>
<dbReference type="PANTHER" id="PTHR24282:SF130">
    <property type="entry name" value="CYTOCHROME P450 FAMILY PROTEIN"/>
    <property type="match status" value="1"/>
</dbReference>
<comment type="cofactor">
    <cofactor evidence="11">
        <name>heme</name>
        <dbReference type="ChEBI" id="CHEBI:30413"/>
    </cofactor>
</comment>
<evidence type="ECO:0000256" key="9">
    <source>
        <dbReference type="ARBA" id="ARBA00023033"/>
    </source>
</evidence>
<dbReference type="InterPro" id="IPR050665">
    <property type="entry name" value="Cytochrome_P450_Monooxygen"/>
</dbReference>
<evidence type="ECO:0000313" key="14">
    <source>
        <dbReference type="EMBL" id="KDP21830.1"/>
    </source>
</evidence>
<dbReference type="PANTHER" id="PTHR24282">
    <property type="entry name" value="CYTOCHROME P450 FAMILY MEMBER"/>
    <property type="match status" value="1"/>
</dbReference>
<comment type="similarity">
    <text evidence="2 12">Belongs to the cytochrome P450 family.</text>
</comment>
<organism evidence="14 15">
    <name type="scientific">Jatropha curcas</name>
    <name type="common">Barbados nut</name>
    <dbReference type="NCBI Taxonomy" id="180498"/>
    <lineage>
        <taxon>Eukaryota</taxon>
        <taxon>Viridiplantae</taxon>
        <taxon>Streptophyta</taxon>
        <taxon>Embryophyta</taxon>
        <taxon>Tracheophyta</taxon>
        <taxon>Spermatophyta</taxon>
        <taxon>Magnoliopsida</taxon>
        <taxon>eudicotyledons</taxon>
        <taxon>Gunneridae</taxon>
        <taxon>Pentapetalae</taxon>
        <taxon>rosids</taxon>
        <taxon>fabids</taxon>
        <taxon>Malpighiales</taxon>
        <taxon>Euphorbiaceae</taxon>
        <taxon>Crotonoideae</taxon>
        <taxon>Jatropheae</taxon>
        <taxon>Jatropha</taxon>
    </lineage>
</organism>
<evidence type="ECO:0000256" key="4">
    <source>
        <dbReference type="ARBA" id="ARBA00022692"/>
    </source>
</evidence>
<keyword evidence="4 13" id="KW-0812">Transmembrane</keyword>
<evidence type="ECO:0000256" key="13">
    <source>
        <dbReference type="SAM" id="Phobius"/>
    </source>
</evidence>
<keyword evidence="6 13" id="KW-1133">Transmembrane helix</keyword>
<dbReference type="GO" id="GO:0004497">
    <property type="term" value="F:monooxygenase activity"/>
    <property type="evidence" value="ECO:0007669"/>
    <property type="project" value="UniProtKB-KW"/>
</dbReference>
<dbReference type="Proteomes" id="UP000027138">
    <property type="component" value="Unassembled WGS sequence"/>
</dbReference>
<gene>
    <name evidence="14" type="ORF">JCGZ_00617</name>
</gene>
<dbReference type="GO" id="GO:0016705">
    <property type="term" value="F:oxidoreductase activity, acting on paired donors, with incorporation or reduction of molecular oxygen"/>
    <property type="evidence" value="ECO:0007669"/>
    <property type="project" value="InterPro"/>
</dbReference>
<dbReference type="SUPFAM" id="SSF48264">
    <property type="entry name" value="Cytochrome P450"/>
    <property type="match status" value="1"/>
</dbReference>
<keyword evidence="3 11" id="KW-0349">Heme</keyword>
<dbReference type="PRINTS" id="PR00385">
    <property type="entry name" value="P450"/>
</dbReference>
<evidence type="ECO:0000256" key="8">
    <source>
        <dbReference type="ARBA" id="ARBA00023004"/>
    </source>
</evidence>
<keyword evidence="8 11" id="KW-0408">Iron</keyword>
<evidence type="ECO:0000256" key="7">
    <source>
        <dbReference type="ARBA" id="ARBA00023002"/>
    </source>
</evidence>
<accession>A0A067JP98</accession>
<evidence type="ECO:0000256" key="11">
    <source>
        <dbReference type="PIRSR" id="PIRSR602401-1"/>
    </source>
</evidence>
<name>A0A067JP98_JATCU</name>
<dbReference type="Gene3D" id="1.10.630.10">
    <property type="entry name" value="Cytochrome P450"/>
    <property type="match status" value="1"/>
</dbReference>
<dbReference type="PROSITE" id="PS00086">
    <property type="entry name" value="CYTOCHROME_P450"/>
    <property type="match status" value="1"/>
</dbReference>
<keyword evidence="5 11" id="KW-0479">Metal-binding</keyword>
<keyword evidence="10 13" id="KW-0472">Membrane</keyword>
<dbReference type="InterPro" id="IPR002401">
    <property type="entry name" value="Cyt_P450_E_grp-I"/>
</dbReference>
<evidence type="ECO:0000256" key="5">
    <source>
        <dbReference type="ARBA" id="ARBA00022723"/>
    </source>
</evidence>
<reference evidence="14 15" key="1">
    <citation type="journal article" date="2014" name="PLoS ONE">
        <title>Global Analysis of Gene Expression Profiles in Physic Nut (Jatropha curcas L.) Seedlings Exposed to Salt Stress.</title>
        <authorList>
            <person name="Zhang L."/>
            <person name="Zhang C."/>
            <person name="Wu P."/>
            <person name="Chen Y."/>
            <person name="Li M."/>
            <person name="Jiang H."/>
            <person name="Wu G."/>
        </authorList>
    </citation>
    <scope>NUCLEOTIDE SEQUENCE [LARGE SCALE GENOMIC DNA]</scope>
    <source>
        <strain evidence="15">cv. GZQX0401</strain>
        <tissue evidence="14">Young leaves</tissue>
    </source>
</reference>
<keyword evidence="7 12" id="KW-0560">Oxidoreductase</keyword>
<evidence type="ECO:0000256" key="3">
    <source>
        <dbReference type="ARBA" id="ARBA00022617"/>
    </source>
</evidence>
<evidence type="ECO:0000256" key="2">
    <source>
        <dbReference type="ARBA" id="ARBA00010617"/>
    </source>
</evidence>
<protein>
    <submittedName>
        <fullName evidence="14">Uncharacterized protein</fullName>
    </submittedName>
</protein>
<comment type="subcellular location">
    <subcellularLocation>
        <location evidence="1">Membrane</location>
        <topology evidence="1">Single-pass membrane protein</topology>
    </subcellularLocation>
</comment>
<dbReference type="OrthoDB" id="1470350at2759"/>
<keyword evidence="9 12" id="KW-0503">Monooxygenase</keyword>
<feature type="transmembrane region" description="Helical" evidence="13">
    <location>
        <begin position="12"/>
        <end position="33"/>
    </location>
</feature>
<dbReference type="EMBL" id="KK915560">
    <property type="protein sequence ID" value="KDP21830.1"/>
    <property type="molecule type" value="Genomic_DNA"/>
</dbReference>
<evidence type="ECO:0000313" key="15">
    <source>
        <dbReference type="Proteomes" id="UP000027138"/>
    </source>
</evidence>
<dbReference type="KEGG" id="jcu:105649063"/>
<dbReference type="Pfam" id="PF00067">
    <property type="entry name" value="p450"/>
    <property type="match status" value="1"/>
</dbReference>
<dbReference type="GO" id="GO:0016020">
    <property type="term" value="C:membrane"/>
    <property type="evidence" value="ECO:0007669"/>
    <property type="project" value="UniProtKB-SubCell"/>
</dbReference>
<dbReference type="InterPro" id="IPR017972">
    <property type="entry name" value="Cyt_P450_CS"/>
</dbReference>
<feature type="binding site" description="axial binding residue" evidence="11">
    <location>
        <position position="480"/>
    </location>
    <ligand>
        <name>heme</name>
        <dbReference type="ChEBI" id="CHEBI:30413"/>
    </ligand>
    <ligandPart>
        <name>Fe</name>
        <dbReference type="ChEBI" id="CHEBI:18248"/>
    </ligandPart>
</feature>
<dbReference type="InterPro" id="IPR036396">
    <property type="entry name" value="Cyt_P450_sf"/>
</dbReference>
<evidence type="ECO:0000256" key="1">
    <source>
        <dbReference type="ARBA" id="ARBA00004167"/>
    </source>
</evidence>
<dbReference type="GO" id="GO:0005506">
    <property type="term" value="F:iron ion binding"/>
    <property type="evidence" value="ECO:0007669"/>
    <property type="project" value="InterPro"/>
</dbReference>
<dbReference type="AlphaFoldDB" id="A0A067JP98"/>